<dbReference type="RefSeq" id="XP_031946620.1">
    <property type="nucleotide sequence ID" value="XM_032086001.1"/>
</dbReference>
<dbReference type="OrthoDB" id="3340520at2759"/>
<gene>
    <name evidence="1" type="ORF">BDV37DRAFT_278259</name>
</gene>
<organism evidence="1 2">
    <name type="scientific">Aspergillus pseudonomiae</name>
    <dbReference type="NCBI Taxonomy" id="1506151"/>
    <lineage>
        <taxon>Eukaryota</taxon>
        <taxon>Fungi</taxon>
        <taxon>Dikarya</taxon>
        <taxon>Ascomycota</taxon>
        <taxon>Pezizomycotina</taxon>
        <taxon>Eurotiomycetes</taxon>
        <taxon>Eurotiomycetidae</taxon>
        <taxon>Eurotiales</taxon>
        <taxon>Aspergillaceae</taxon>
        <taxon>Aspergillus</taxon>
        <taxon>Aspergillus subgen. Circumdati</taxon>
    </lineage>
</organism>
<dbReference type="Proteomes" id="UP000325579">
    <property type="component" value="Unassembled WGS sequence"/>
</dbReference>
<name>A0A5N6IF63_9EURO</name>
<keyword evidence="2" id="KW-1185">Reference proteome</keyword>
<dbReference type="AlphaFoldDB" id="A0A5N6IF63"/>
<dbReference type="PANTHER" id="PTHR33973">
    <property type="entry name" value="OS07G0153300 PROTEIN"/>
    <property type="match status" value="1"/>
</dbReference>
<accession>A0A5N6IF63</accession>
<proteinExistence type="predicted"/>
<dbReference type="Pfam" id="PF07103">
    <property type="entry name" value="DUF1365"/>
    <property type="match status" value="1"/>
</dbReference>
<dbReference type="PANTHER" id="PTHR33973:SF4">
    <property type="entry name" value="OS07G0153300 PROTEIN"/>
    <property type="match status" value="1"/>
</dbReference>
<dbReference type="EMBL" id="ML736740">
    <property type="protein sequence ID" value="KAE8409301.1"/>
    <property type="molecule type" value="Genomic_DNA"/>
</dbReference>
<evidence type="ECO:0000313" key="2">
    <source>
        <dbReference type="Proteomes" id="UP000325579"/>
    </source>
</evidence>
<reference evidence="1 2" key="1">
    <citation type="submission" date="2019-04" db="EMBL/GenBank/DDBJ databases">
        <authorList>
            <consortium name="DOE Joint Genome Institute"/>
            <person name="Mondo S."/>
            <person name="Kjaerbolling I."/>
            <person name="Vesth T."/>
            <person name="Frisvad J.C."/>
            <person name="Nybo J.L."/>
            <person name="Theobald S."/>
            <person name="Kildgaard S."/>
            <person name="Isbrandt T."/>
            <person name="Kuo A."/>
            <person name="Sato A."/>
            <person name="Lyhne E.K."/>
            <person name="Kogle M.E."/>
            <person name="Wiebenga A."/>
            <person name="Kun R.S."/>
            <person name="Lubbers R.J."/>
            <person name="Makela M.R."/>
            <person name="Barry K."/>
            <person name="Chovatia M."/>
            <person name="Clum A."/>
            <person name="Daum C."/>
            <person name="Haridas S."/>
            <person name="He G."/>
            <person name="LaButti K."/>
            <person name="Lipzen A."/>
            <person name="Riley R."/>
            <person name="Salamov A."/>
            <person name="Simmons B.A."/>
            <person name="Magnuson J.K."/>
            <person name="Henrissat B."/>
            <person name="Mortensen U.H."/>
            <person name="Larsen T.O."/>
            <person name="Devries R.P."/>
            <person name="Grigoriev I.V."/>
            <person name="Machida M."/>
            <person name="Baker S.E."/>
            <person name="Andersen M.R."/>
            <person name="Cantor M.N."/>
            <person name="Hua S.X."/>
        </authorList>
    </citation>
    <scope>NUCLEOTIDE SEQUENCE [LARGE SCALE GENOMIC DNA]</scope>
    <source>
        <strain evidence="1 2">CBS 119388</strain>
    </source>
</reference>
<dbReference type="GeneID" id="43670692"/>
<evidence type="ECO:0000313" key="1">
    <source>
        <dbReference type="EMBL" id="KAE8409301.1"/>
    </source>
</evidence>
<sequence length="495" mass="56691">MRAHGGGEVGSKSMLKTTLDGIIPSSGSARNWMTSYYRKCVFCYHFSIPIDFCSLLQGEDPASYPTAYLVTSPRVWNYKFCPASFWFLYSNEYQLRAMIVEVNNTFGERRLYFLPATDNSREPGDDSSRFRYTWSKDFHVSPFNSRKGKYSLSARDPSQASTSENEVIHITATLLSSKSRPKMVTRLWTDKKPIDPFSITTYQAMRLLFPWCLVGLFTYPRIVFEAILLAHRRKLHIWYRPEPRTGTIPRRATSSESYISLILSAYIQQILLSAPDAFHIHLQSLTHSHNNYVEFSTPTAGETPLSPTIVLTVLTPRFYTILLGHRSLASLLMSACLDPVIENRTAQACLVTPFSMSIDESRSKKELIGFISRAERSYENKLFRGRNSPNAFLITTLQYLLDWVLATVRPLRGTLGALYPYPGLPRLRSEDIRSVTLPREPEGRGEDATRGRELERYFLDDFVKSHYRASQWVWYVAAVVRALIWERVVRFVGGA</sequence>
<dbReference type="InterPro" id="IPR010775">
    <property type="entry name" value="DUF1365"/>
</dbReference>
<protein>
    <submittedName>
        <fullName evidence="1">Uncharacterized protein</fullName>
    </submittedName>
</protein>
<accession>A0A5N7DS66</accession>